<organism evidence="8 9">
    <name type="scientific">Paenibacillus chitinolyticus</name>
    <dbReference type="NCBI Taxonomy" id="79263"/>
    <lineage>
        <taxon>Bacteria</taxon>
        <taxon>Bacillati</taxon>
        <taxon>Bacillota</taxon>
        <taxon>Bacilli</taxon>
        <taxon>Bacillales</taxon>
        <taxon>Paenibacillaceae</taxon>
        <taxon>Paenibacillus</taxon>
    </lineage>
</organism>
<dbReference type="PANTHER" id="PTHR45138">
    <property type="entry name" value="REGULATORY COMPONENTS OF SENSORY TRANSDUCTION SYSTEM"/>
    <property type="match status" value="1"/>
</dbReference>
<dbReference type="GO" id="GO:0052621">
    <property type="term" value="F:diguanylate cyclase activity"/>
    <property type="evidence" value="ECO:0007669"/>
    <property type="project" value="UniProtKB-EC"/>
</dbReference>
<dbReference type="GO" id="GO:0005886">
    <property type="term" value="C:plasma membrane"/>
    <property type="evidence" value="ECO:0007669"/>
    <property type="project" value="UniProtKB-SubCell"/>
</dbReference>
<name>A0A410WWD3_9BACL</name>
<comment type="subcellular location">
    <subcellularLocation>
        <location evidence="1">Cell membrane</location>
        <topology evidence="1">Multi-pass membrane protein</topology>
    </subcellularLocation>
</comment>
<protein>
    <submittedName>
        <fullName evidence="7">Diguanylate cyclase</fullName>
        <ecNumber evidence="7">2.7.7.65</ecNumber>
    </submittedName>
    <submittedName>
        <fullName evidence="8">HAMP domain-containing protein</fullName>
    </submittedName>
</protein>
<dbReference type="InterPro" id="IPR050469">
    <property type="entry name" value="Diguanylate_Cyclase"/>
</dbReference>
<dbReference type="Proteomes" id="UP001527202">
    <property type="component" value="Unassembled WGS sequence"/>
</dbReference>
<reference evidence="7 10" key="2">
    <citation type="submission" date="2022-05" db="EMBL/GenBank/DDBJ databases">
        <title>Genome Sequencing of Bee-Associated Microbes.</title>
        <authorList>
            <person name="Dunlap C."/>
        </authorList>
    </citation>
    <scope>NUCLEOTIDE SEQUENCE [LARGE SCALE GENOMIC DNA]</scope>
    <source>
        <strain evidence="7 10">NRRL B-23120</strain>
    </source>
</reference>
<dbReference type="GO" id="GO:0043709">
    <property type="term" value="P:cell adhesion involved in single-species biofilm formation"/>
    <property type="evidence" value="ECO:0007669"/>
    <property type="project" value="TreeGrafter"/>
</dbReference>
<dbReference type="PANTHER" id="PTHR45138:SF9">
    <property type="entry name" value="DIGUANYLATE CYCLASE DGCM-RELATED"/>
    <property type="match status" value="1"/>
</dbReference>
<dbReference type="GO" id="GO:1902201">
    <property type="term" value="P:negative regulation of bacterial-type flagellum-dependent cell motility"/>
    <property type="evidence" value="ECO:0007669"/>
    <property type="project" value="TreeGrafter"/>
</dbReference>
<dbReference type="InterPro" id="IPR033479">
    <property type="entry name" value="dCache_1"/>
</dbReference>
<dbReference type="SMART" id="SM00267">
    <property type="entry name" value="GGDEF"/>
    <property type="match status" value="1"/>
</dbReference>
<dbReference type="Pfam" id="PF02743">
    <property type="entry name" value="dCache_1"/>
    <property type="match status" value="1"/>
</dbReference>
<dbReference type="InterPro" id="IPR029151">
    <property type="entry name" value="Sensor-like_sf"/>
</dbReference>
<dbReference type="FunFam" id="3.30.70.270:FF:000001">
    <property type="entry name" value="Diguanylate cyclase domain protein"/>
    <property type="match status" value="1"/>
</dbReference>
<keyword evidence="4" id="KW-1133">Transmembrane helix</keyword>
<evidence type="ECO:0000313" key="7">
    <source>
        <dbReference type="EMBL" id="MCY9598614.1"/>
    </source>
</evidence>
<evidence type="ECO:0000256" key="1">
    <source>
        <dbReference type="ARBA" id="ARBA00004651"/>
    </source>
</evidence>
<dbReference type="SUPFAM" id="SSF55073">
    <property type="entry name" value="Nucleotide cyclase"/>
    <property type="match status" value="1"/>
</dbReference>
<evidence type="ECO:0000313" key="10">
    <source>
        <dbReference type="Proteomes" id="UP001527202"/>
    </source>
</evidence>
<keyword evidence="5" id="KW-0472">Membrane</keyword>
<dbReference type="KEGG" id="pchi:PC41400_14165"/>
<dbReference type="OrthoDB" id="9759607at2"/>
<sequence length="515" mass="57335">MKTKRLRKGLTLRLILSLLVLATVFLTAAVSGYAAYQANLKSLSASYLVNNSQYAQKLSSNTGNLLNLMQTSMNSIAQLAGKQSFTEKDLDMWFTFNRQYFNSVFVADDEREIKVTLPADAGVVAGTRLLSEASKRAVESKTPFISEPYVSTTGRLIVLVSSPIFNGDGSYAGFVGGTIYLEEENALSKLLKEHFYGNGSYVYVVDKESRLIFHPNKERIYQTISSNEVIQKALAGKNGSQKIVNSEGNEFFAGYAFEPISGWGIVSQTPTRVLEEPLEQMISNLLMQALPLLGVVLTVAWWLASWITRPLYTLARYSEESAVHGNLTVPASPSIHSGLYEVRQLYQSINSNLNRLKAESLTDGLTGLANRKAFDLLIAEWAERKVPFTLILMDVDHFKKVNDLHGHLIGDEVLKYLALTIDAFSREEDLCFRYGGEEFGILLKGCDLGRATRIAERLREKVERSKSPIAQPLTVSIGVSFSYSRDTDVKTIIEMADNALYQSKTDGRNRITIYS</sequence>
<dbReference type="Proteomes" id="UP000288943">
    <property type="component" value="Chromosome"/>
</dbReference>
<evidence type="ECO:0000256" key="3">
    <source>
        <dbReference type="ARBA" id="ARBA00022692"/>
    </source>
</evidence>
<keyword evidence="3" id="KW-0812">Transmembrane</keyword>
<keyword evidence="7" id="KW-0808">Transferase</keyword>
<evidence type="ECO:0000256" key="5">
    <source>
        <dbReference type="ARBA" id="ARBA00023136"/>
    </source>
</evidence>
<dbReference type="Gene3D" id="3.30.450.20">
    <property type="entry name" value="PAS domain"/>
    <property type="match status" value="2"/>
</dbReference>
<dbReference type="InterPro" id="IPR029787">
    <property type="entry name" value="Nucleotide_cyclase"/>
</dbReference>
<dbReference type="RefSeq" id="WP_042227799.1">
    <property type="nucleotide sequence ID" value="NZ_CP026520.1"/>
</dbReference>
<dbReference type="Pfam" id="PF00990">
    <property type="entry name" value="GGDEF"/>
    <property type="match status" value="1"/>
</dbReference>
<keyword evidence="10" id="KW-1185">Reference proteome</keyword>
<dbReference type="InterPro" id="IPR043128">
    <property type="entry name" value="Rev_trsase/Diguanyl_cyclase"/>
</dbReference>
<keyword evidence="7" id="KW-0548">Nucleotidyltransferase</keyword>
<reference evidence="8 9" key="1">
    <citation type="submission" date="2018-01" db="EMBL/GenBank/DDBJ databases">
        <title>The whole genome sequencing and assembly of Paenibacillus chitinolyticus KCCM 41400 strain.</title>
        <authorList>
            <person name="Kim J.-Y."/>
            <person name="Park M.-K."/>
            <person name="Lee Y.-J."/>
            <person name="Yi H."/>
            <person name="Bahn Y.-S."/>
            <person name="Kim J.F."/>
            <person name="Lee D.-W."/>
        </authorList>
    </citation>
    <scope>NUCLEOTIDE SEQUENCE [LARGE SCALE GENOMIC DNA]</scope>
    <source>
        <strain evidence="8 9">KCCM 41400</strain>
    </source>
</reference>
<dbReference type="GeneID" id="95375957"/>
<dbReference type="Gene3D" id="3.30.70.270">
    <property type="match status" value="1"/>
</dbReference>
<accession>A0A410WWD3</accession>
<proteinExistence type="predicted"/>
<dbReference type="AlphaFoldDB" id="A0A410WWD3"/>
<feature type="domain" description="GGDEF" evidence="6">
    <location>
        <begin position="386"/>
        <end position="515"/>
    </location>
</feature>
<evidence type="ECO:0000259" key="6">
    <source>
        <dbReference type="PROSITE" id="PS50887"/>
    </source>
</evidence>
<evidence type="ECO:0000313" key="8">
    <source>
        <dbReference type="EMBL" id="QAV18759.1"/>
    </source>
</evidence>
<dbReference type="CDD" id="cd01949">
    <property type="entry name" value="GGDEF"/>
    <property type="match status" value="1"/>
</dbReference>
<dbReference type="CDD" id="cd18773">
    <property type="entry name" value="PDC1_HK_sensor"/>
    <property type="match status" value="1"/>
</dbReference>
<dbReference type="EMBL" id="CP026520">
    <property type="protein sequence ID" value="QAV18759.1"/>
    <property type="molecule type" value="Genomic_DNA"/>
</dbReference>
<dbReference type="EC" id="2.7.7.65" evidence="7"/>
<dbReference type="CDD" id="cd12912">
    <property type="entry name" value="PDC2_MCP_like"/>
    <property type="match status" value="1"/>
</dbReference>
<evidence type="ECO:0000256" key="2">
    <source>
        <dbReference type="ARBA" id="ARBA00022475"/>
    </source>
</evidence>
<dbReference type="EMBL" id="JAMDMJ010000033">
    <property type="protein sequence ID" value="MCY9598614.1"/>
    <property type="molecule type" value="Genomic_DNA"/>
</dbReference>
<dbReference type="InterPro" id="IPR000160">
    <property type="entry name" value="GGDEF_dom"/>
</dbReference>
<dbReference type="Gene3D" id="6.10.340.10">
    <property type="match status" value="1"/>
</dbReference>
<dbReference type="SUPFAM" id="SSF103190">
    <property type="entry name" value="Sensory domain-like"/>
    <property type="match status" value="1"/>
</dbReference>
<dbReference type="PROSITE" id="PS50887">
    <property type="entry name" value="GGDEF"/>
    <property type="match status" value="1"/>
</dbReference>
<evidence type="ECO:0000313" key="9">
    <source>
        <dbReference type="Proteomes" id="UP000288943"/>
    </source>
</evidence>
<dbReference type="NCBIfam" id="TIGR00254">
    <property type="entry name" value="GGDEF"/>
    <property type="match status" value="1"/>
</dbReference>
<gene>
    <name evidence="7" type="ORF">M5X16_22945</name>
    <name evidence="8" type="ORF">PC41400_14165</name>
</gene>
<keyword evidence="2" id="KW-1003">Cell membrane</keyword>
<evidence type="ECO:0000256" key="4">
    <source>
        <dbReference type="ARBA" id="ARBA00022989"/>
    </source>
</evidence>